<evidence type="ECO:0000313" key="9">
    <source>
        <dbReference type="EMBL" id="MFI2232292.1"/>
    </source>
</evidence>
<dbReference type="InterPro" id="IPR006655">
    <property type="entry name" value="Mopterin_OxRdtase_prok_CS"/>
</dbReference>
<sequence length="785" mass="86259">MTQPLPTATHWGNFLIGRDGDGELRVTPAGPDPDPSPIGRSLTATHDPDHRVARPAVRLGYYRDREHSDTTLRGREPFVEVDWDEALDIAAAALRSTRERAGNRAIYGGSYGWASAGRFHHAQGQIHRFLRMFGGYTASVDTYSFAAAEVTIPHVLGMNAYYAARQSPTTEEIARHCARIVFFGGAAARNAQVNPGSFGAHGYRDHLAALRAAGVETINIGPVRDDLEPVLAARWIPCRPGSDVAIMLALVHTLLTEGLHDRAFLHRYTVGFDRFADYVTGRSDGEPKSPEWAAALSEVTAAEIRELARLLARERCLIGLPYSLQRAEHGEQTYWAAWALAAALGYIGLPGGGVLMGTGSGMTNGMQRRRLPFEVAALPQPPNPVAEVVPVARLTEMLERPGATVDYNGRVLTYPDIDLIYWAGGNPFHHHQDLNRLRRAWSRPRTVVVHEISWTSTARLADIVLPGTAAQEREDFAAGVDHWLSPMRAALPPYREARDDYAIFAALADRLGFGPRFTEGRTAQQWVEHLWQITADNAAAAGITLPGYREFRAGAPIDLRPRLAESRHVLERFRDDPVHHPLGTPSGRIEIFSRTVADFGYPDCPGHPAWLPAREWLGSPRARRFPLHLLSHQPATRLHSQLDYGATSREAKIRDREPLRMHPADAAARALRDGDIVRVFNDRGALLAGLRITDAVRPGVVHMATGAWYDPLDPSDPESLDVHGNPNTVTNDIGTSSLAQGPSANSCLVQVERCAGDLPPLRIHRPPELISAGRLEVSHPRPGSQ</sequence>
<comment type="similarity">
    <text evidence="2">Belongs to the prokaryotic molybdopterin-containing oxidoreductase family.</text>
</comment>
<dbReference type="InterPro" id="IPR006657">
    <property type="entry name" value="MoPterin_dinucl-bd_dom"/>
</dbReference>
<dbReference type="Proteomes" id="UP001611494">
    <property type="component" value="Unassembled WGS sequence"/>
</dbReference>
<comment type="cofactor">
    <cofactor evidence="1">
        <name>Mo-bis(molybdopterin guanine dinucleotide)</name>
        <dbReference type="ChEBI" id="CHEBI:60539"/>
    </cofactor>
</comment>
<reference evidence="9 10" key="1">
    <citation type="submission" date="2024-10" db="EMBL/GenBank/DDBJ databases">
        <title>The Natural Products Discovery Center: Release of the First 8490 Sequenced Strains for Exploring Actinobacteria Biosynthetic Diversity.</title>
        <authorList>
            <person name="Kalkreuter E."/>
            <person name="Kautsar S.A."/>
            <person name="Yang D."/>
            <person name="Bader C.D."/>
            <person name="Teijaro C.N."/>
            <person name="Fluegel L."/>
            <person name="Davis C.M."/>
            <person name="Simpson J.R."/>
            <person name="Lauterbach L."/>
            <person name="Steele A.D."/>
            <person name="Gui C."/>
            <person name="Meng S."/>
            <person name="Li G."/>
            <person name="Viehrig K."/>
            <person name="Ye F."/>
            <person name="Su P."/>
            <person name="Kiefer A.F."/>
            <person name="Nichols A."/>
            <person name="Cepeda A.J."/>
            <person name="Yan W."/>
            <person name="Fan B."/>
            <person name="Jiang Y."/>
            <person name="Adhikari A."/>
            <person name="Zheng C.-J."/>
            <person name="Schuster L."/>
            <person name="Cowan T.M."/>
            <person name="Smanski M.J."/>
            <person name="Chevrette M.G."/>
            <person name="De Carvalho L.P.S."/>
            <person name="Shen B."/>
        </authorList>
    </citation>
    <scope>NUCLEOTIDE SEQUENCE [LARGE SCALE GENOMIC DNA]</scope>
    <source>
        <strain evidence="9 10">NPDC019377</strain>
    </source>
</reference>
<keyword evidence="3" id="KW-0500">Molybdenum</keyword>
<dbReference type="EMBL" id="JBIRYL010000006">
    <property type="protein sequence ID" value="MFI2232292.1"/>
    <property type="molecule type" value="Genomic_DNA"/>
</dbReference>
<dbReference type="Gene3D" id="2.40.40.20">
    <property type="match status" value="1"/>
</dbReference>
<evidence type="ECO:0000256" key="4">
    <source>
        <dbReference type="ARBA" id="ARBA00022723"/>
    </source>
</evidence>
<gene>
    <name evidence="9" type="ORF">ACH49Z_20815</name>
</gene>
<dbReference type="RefSeq" id="WP_397063892.1">
    <property type="nucleotide sequence ID" value="NZ_JBIRYL010000006.1"/>
</dbReference>
<dbReference type="InterPro" id="IPR050612">
    <property type="entry name" value="Prok_Mopterin_Oxidored"/>
</dbReference>
<dbReference type="InterPro" id="IPR006656">
    <property type="entry name" value="Mopterin_OxRdtase"/>
</dbReference>
<dbReference type="CDD" id="cd02793">
    <property type="entry name" value="MopB_CT_DMSOR-BSOR-TMAOR"/>
    <property type="match status" value="1"/>
</dbReference>
<evidence type="ECO:0000256" key="3">
    <source>
        <dbReference type="ARBA" id="ARBA00022505"/>
    </source>
</evidence>
<dbReference type="SUPFAM" id="SSF50692">
    <property type="entry name" value="ADC-like"/>
    <property type="match status" value="1"/>
</dbReference>
<dbReference type="SUPFAM" id="SSF53706">
    <property type="entry name" value="Formate dehydrogenase/DMSO reductase, domains 1-3"/>
    <property type="match status" value="1"/>
</dbReference>
<feature type="region of interest" description="Disordered" evidence="6">
    <location>
        <begin position="20"/>
        <end position="47"/>
    </location>
</feature>
<dbReference type="PANTHER" id="PTHR43742">
    <property type="entry name" value="TRIMETHYLAMINE-N-OXIDE REDUCTASE"/>
    <property type="match status" value="1"/>
</dbReference>
<dbReference type="PANTHER" id="PTHR43742:SF10">
    <property type="entry name" value="TRIMETHYLAMINE-N-OXIDE REDUCTASE 2"/>
    <property type="match status" value="1"/>
</dbReference>
<keyword evidence="10" id="KW-1185">Reference proteome</keyword>
<dbReference type="InterPro" id="IPR009010">
    <property type="entry name" value="Asp_de-COase-like_dom_sf"/>
</dbReference>
<evidence type="ECO:0000259" key="7">
    <source>
        <dbReference type="Pfam" id="PF00384"/>
    </source>
</evidence>
<comment type="caution">
    <text evidence="9">The sequence shown here is derived from an EMBL/GenBank/DDBJ whole genome shotgun (WGS) entry which is preliminary data.</text>
</comment>
<evidence type="ECO:0000313" key="10">
    <source>
        <dbReference type="Proteomes" id="UP001611494"/>
    </source>
</evidence>
<protein>
    <submittedName>
        <fullName evidence="9">Molybdopterin-dependent oxidoreductase</fullName>
    </submittedName>
</protein>
<dbReference type="PROSITE" id="PS00490">
    <property type="entry name" value="MOLYBDOPTERIN_PROK_2"/>
    <property type="match status" value="1"/>
</dbReference>
<organism evidence="9 10">
    <name type="scientific">Nocardia testacea</name>
    <dbReference type="NCBI Taxonomy" id="248551"/>
    <lineage>
        <taxon>Bacteria</taxon>
        <taxon>Bacillati</taxon>
        <taxon>Actinomycetota</taxon>
        <taxon>Actinomycetes</taxon>
        <taxon>Mycobacteriales</taxon>
        <taxon>Nocardiaceae</taxon>
        <taxon>Nocardia</taxon>
    </lineage>
</organism>
<feature type="domain" description="Molybdopterin oxidoreductase" evidence="7">
    <location>
        <begin position="51"/>
        <end position="510"/>
    </location>
</feature>
<dbReference type="InterPro" id="IPR041954">
    <property type="entry name" value="CT_DMSOR/BSOR/TMAOR"/>
</dbReference>
<dbReference type="Gene3D" id="3.90.55.10">
    <property type="entry name" value="Dimethylsulfoxide Reductase, domain 3"/>
    <property type="match status" value="1"/>
</dbReference>
<dbReference type="Gene3D" id="3.40.50.740">
    <property type="match status" value="1"/>
</dbReference>
<evidence type="ECO:0000256" key="2">
    <source>
        <dbReference type="ARBA" id="ARBA00010312"/>
    </source>
</evidence>
<feature type="domain" description="Molybdopterin dinucleotide-binding" evidence="8">
    <location>
        <begin position="627"/>
        <end position="747"/>
    </location>
</feature>
<name>A0ABW7W4V7_9NOCA</name>
<evidence type="ECO:0000256" key="5">
    <source>
        <dbReference type="ARBA" id="ARBA00023002"/>
    </source>
</evidence>
<keyword evidence="4" id="KW-0479">Metal-binding</keyword>
<evidence type="ECO:0000256" key="6">
    <source>
        <dbReference type="SAM" id="MobiDB-lite"/>
    </source>
</evidence>
<dbReference type="Gene3D" id="3.40.228.10">
    <property type="entry name" value="Dimethylsulfoxide Reductase, domain 2"/>
    <property type="match status" value="1"/>
</dbReference>
<accession>A0ABW7W4V7</accession>
<evidence type="ECO:0000256" key="1">
    <source>
        <dbReference type="ARBA" id="ARBA00001942"/>
    </source>
</evidence>
<evidence type="ECO:0000259" key="8">
    <source>
        <dbReference type="Pfam" id="PF01568"/>
    </source>
</evidence>
<dbReference type="Pfam" id="PF01568">
    <property type="entry name" value="Molydop_binding"/>
    <property type="match status" value="1"/>
</dbReference>
<proteinExistence type="inferred from homology"/>
<keyword evidence="5" id="KW-0560">Oxidoreductase</keyword>
<dbReference type="Pfam" id="PF00384">
    <property type="entry name" value="Molybdopterin"/>
    <property type="match status" value="1"/>
</dbReference>